<keyword evidence="10 13" id="KW-0411">Iron-sulfur</keyword>
<name>A0ABS5BUB6_9BACT</name>
<dbReference type="InterPro" id="IPR022765">
    <property type="entry name" value="Dna2/Cas4_DUF83"/>
</dbReference>
<keyword evidence="11 13" id="KW-0051">Antiviral defense</keyword>
<keyword evidence="16" id="KW-1185">Reference proteome</keyword>
<evidence type="ECO:0000256" key="13">
    <source>
        <dbReference type="RuleBase" id="RU365022"/>
    </source>
</evidence>
<comment type="cofactor">
    <cofactor evidence="13">
        <name>iron-sulfur cluster</name>
        <dbReference type="ChEBI" id="CHEBI:30408"/>
    </cofactor>
</comment>
<dbReference type="NCBIfam" id="TIGR00372">
    <property type="entry name" value="cas4"/>
    <property type="match status" value="1"/>
</dbReference>
<protein>
    <recommendedName>
        <fullName evidence="4 13">CRISPR-associated exonuclease Cas4</fullName>
        <ecNumber evidence="3 13">3.1.12.1</ecNumber>
    </recommendedName>
</protein>
<keyword evidence="8 13" id="KW-0269">Exonuclease</keyword>
<evidence type="ECO:0000256" key="3">
    <source>
        <dbReference type="ARBA" id="ARBA00012768"/>
    </source>
</evidence>
<dbReference type="Proteomes" id="UP000676565">
    <property type="component" value="Unassembled WGS sequence"/>
</dbReference>
<evidence type="ECO:0000256" key="8">
    <source>
        <dbReference type="ARBA" id="ARBA00022839"/>
    </source>
</evidence>
<evidence type="ECO:0000256" key="10">
    <source>
        <dbReference type="ARBA" id="ARBA00023014"/>
    </source>
</evidence>
<reference evidence="15 16" key="1">
    <citation type="submission" date="2021-04" db="EMBL/GenBank/DDBJ databases">
        <authorList>
            <person name="Ivanova A."/>
        </authorList>
    </citation>
    <scope>NUCLEOTIDE SEQUENCE [LARGE SCALE GENOMIC DNA]</scope>
    <source>
        <strain evidence="15 16">G18</strain>
    </source>
</reference>
<feature type="domain" description="DUF83" evidence="14">
    <location>
        <begin position="18"/>
        <end position="194"/>
    </location>
</feature>
<dbReference type="InterPro" id="IPR013343">
    <property type="entry name" value="CRISPR-assoc_prot_Cas4"/>
</dbReference>
<evidence type="ECO:0000313" key="16">
    <source>
        <dbReference type="Proteomes" id="UP000676565"/>
    </source>
</evidence>
<keyword evidence="6 13" id="KW-0479">Metal-binding</keyword>
<dbReference type="Gene3D" id="3.90.320.10">
    <property type="match status" value="1"/>
</dbReference>
<dbReference type="PANTHER" id="PTHR36531:SF6">
    <property type="entry name" value="DNA REPLICATION ATP-DEPENDENT HELICASE_NUCLEASE DNA2"/>
    <property type="match status" value="1"/>
</dbReference>
<keyword evidence="9 13" id="KW-0408">Iron</keyword>
<comment type="cofactor">
    <cofactor evidence="1">
        <name>[4Fe-4S] cluster</name>
        <dbReference type="ChEBI" id="CHEBI:49883"/>
    </cofactor>
</comment>
<gene>
    <name evidence="15" type="primary">cas4</name>
    <name evidence="15" type="ORF">J8F10_16560</name>
</gene>
<evidence type="ECO:0000256" key="2">
    <source>
        <dbReference type="ARBA" id="ARBA00009189"/>
    </source>
</evidence>
<dbReference type="InterPro" id="IPR051827">
    <property type="entry name" value="Cas4_exonuclease"/>
</dbReference>
<comment type="cofactor">
    <cofactor evidence="13">
        <name>Mg(2+)</name>
        <dbReference type="ChEBI" id="CHEBI:18420"/>
    </cofactor>
    <cofactor evidence="13">
        <name>Mn(2+)</name>
        <dbReference type="ChEBI" id="CHEBI:29035"/>
    </cofactor>
    <text evidence="13">Mg(2+) or Mn(2+) required for ssDNA cleavage activity.</text>
</comment>
<evidence type="ECO:0000256" key="9">
    <source>
        <dbReference type="ARBA" id="ARBA00023004"/>
    </source>
</evidence>
<keyword evidence="5 13" id="KW-0540">Nuclease</keyword>
<keyword evidence="7 13" id="KW-0378">Hydrolase</keyword>
<evidence type="ECO:0000256" key="11">
    <source>
        <dbReference type="ARBA" id="ARBA00023118"/>
    </source>
</evidence>
<evidence type="ECO:0000259" key="14">
    <source>
        <dbReference type="Pfam" id="PF01930"/>
    </source>
</evidence>
<dbReference type="EC" id="3.1.12.1" evidence="3 13"/>
<dbReference type="PANTHER" id="PTHR36531">
    <property type="entry name" value="CRISPR-ASSOCIATED EXONUCLEASE CAS4"/>
    <property type="match status" value="1"/>
</dbReference>
<evidence type="ECO:0000256" key="1">
    <source>
        <dbReference type="ARBA" id="ARBA00001966"/>
    </source>
</evidence>
<evidence type="ECO:0000256" key="5">
    <source>
        <dbReference type="ARBA" id="ARBA00022722"/>
    </source>
</evidence>
<dbReference type="RefSeq" id="WP_210655431.1">
    <property type="nucleotide sequence ID" value="NZ_JAGKQQ010000001.1"/>
</dbReference>
<dbReference type="EMBL" id="JAGKQQ010000001">
    <property type="protein sequence ID" value="MBP3956885.1"/>
    <property type="molecule type" value="Genomic_DNA"/>
</dbReference>
<comment type="function">
    <text evidence="13">CRISPR (clustered regularly interspaced short palindromic repeat) is an adaptive immune system that provides protection against mobile genetic elements (viruses, transposable elements and conjugative plasmids). CRISPR clusters contain sequences complementary to antecedent mobile elements and target invading nucleic acids. CRISPR clusters are transcribed and processed into CRISPR RNA (crRNA).</text>
</comment>
<evidence type="ECO:0000256" key="12">
    <source>
        <dbReference type="ARBA" id="ARBA00023211"/>
    </source>
</evidence>
<organism evidence="15 16">
    <name type="scientific">Gemmata palustris</name>
    <dbReference type="NCBI Taxonomy" id="2822762"/>
    <lineage>
        <taxon>Bacteria</taxon>
        <taxon>Pseudomonadati</taxon>
        <taxon>Planctomycetota</taxon>
        <taxon>Planctomycetia</taxon>
        <taxon>Gemmatales</taxon>
        <taxon>Gemmataceae</taxon>
        <taxon>Gemmata</taxon>
    </lineage>
</organism>
<comment type="caution">
    <text evidence="15">The sequence shown here is derived from an EMBL/GenBank/DDBJ whole genome shotgun (WGS) entry which is preliminary data.</text>
</comment>
<dbReference type="Pfam" id="PF01930">
    <property type="entry name" value="Cas_Cas4"/>
    <property type="match status" value="1"/>
</dbReference>
<evidence type="ECO:0000313" key="15">
    <source>
        <dbReference type="EMBL" id="MBP3956885.1"/>
    </source>
</evidence>
<evidence type="ECO:0000256" key="7">
    <source>
        <dbReference type="ARBA" id="ARBA00022801"/>
    </source>
</evidence>
<comment type="similarity">
    <text evidence="2 13">Belongs to the CRISPR-associated exonuclease Cas4 family.</text>
</comment>
<evidence type="ECO:0000256" key="6">
    <source>
        <dbReference type="ARBA" id="ARBA00022723"/>
    </source>
</evidence>
<accession>A0ABS5BUB6</accession>
<keyword evidence="12 13" id="KW-0464">Manganese</keyword>
<evidence type="ECO:0000256" key="4">
    <source>
        <dbReference type="ARBA" id="ARBA00020049"/>
    </source>
</evidence>
<dbReference type="InterPro" id="IPR011604">
    <property type="entry name" value="PDDEXK-like_dom_sf"/>
</dbReference>
<proteinExistence type="inferred from homology"/>
<sequence length="215" mass="24073">MIPLPILPADGADYPPLSALNDLLFCARRCFLHRVEGVWVENVHTTAGTLDHRRVHQTRDTESATGRTARGLWVTSHRLRLTGVCDLVEFRPGAPEVPFPVEYKRGKRRTWDNDEVQLCAQAMCLEEMLGHAIPSGAIFHVKSKRRREIAFTPDLRERTGETAERLHALLAATTTPPPVVHPKCKQCSVRSVCMPDLLTGASAYRRAVADLFRTS</sequence>